<feature type="compositionally biased region" description="Low complexity" evidence="1">
    <location>
        <begin position="52"/>
        <end position="62"/>
    </location>
</feature>
<dbReference type="NCBIfam" id="TIGR03177">
    <property type="entry name" value="pilus_cpaB"/>
    <property type="match status" value="1"/>
</dbReference>
<proteinExistence type="predicted"/>
<dbReference type="Pfam" id="PF16976">
    <property type="entry name" value="RcpC"/>
    <property type="match status" value="1"/>
</dbReference>
<organism evidence="3 4">
    <name type="scientific">Eggerthella lenta</name>
    <name type="common">Eubacterium lentum</name>
    <dbReference type="NCBI Taxonomy" id="84112"/>
    <lineage>
        <taxon>Bacteria</taxon>
        <taxon>Bacillati</taxon>
        <taxon>Actinomycetota</taxon>
        <taxon>Coriobacteriia</taxon>
        <taxon>Eggerthellales</taxon>
        <taxon>Eggerthellaceae</taxon>
        <taxon>Eggerthella</taxon>
    </lineage>
</organism>
<dbReference type="InterPro" id="IPR017592">
    <property type="entry name" value="Pilus_assmbl_Flp-typ_CpaB"/>
</dbReference>
<dbReference type="Pfam" id="PF08666">
    <property type="entry name" value="SAF"/>
    <property type="match status" value="1"/>
</dbReference>
<feature type="domain" description="SAF" evidence="2">
    <location>
        <begin position="260"/>
        <end position="322"/>
    </location>
</feature>
<evidence type="ECO:0000259" key="2">
    <source>
        <dbReference type="SMART" id="SM00858"/>
    </source>
</evidence>
<dbReference type="InterPro" id="IPR031571">
    <property type="entry name" value="RcpC_dom"/>
</dbReference>
<dbReference type="Proteomes" id="UP000253857">
    <property type="component" value="Unassembled WGS sequence"/>
</dbReference>
<dbReference type="Gene3D" id="3.90.1210.10">
    <property type="entry name" value="Antifreeze-like/N-acetylneuraminic acid synthase C-terminal domain"/>
    <property type="match status" value="1"/>
</dbReference>
<evidence type="ECO:0000313" key="4">
    <source>
        <dbReference type="Proteomes" id="UP000253857"/>
    </source>
</evidence>
<accession>A0A369N9A7</accession>
<dbReference type="SMART" id="SM00858">
    <property type="entry name" value="SAF"/>
    <property type="match status" value="1"/>
</dbReference>
<dbReference type="RefSeq" id="WP_114518621.1">
    <property type="nucleotide sequence ID" value="NZ_PPTY01000005.1"/>
</dbReference>
<reference evidence="3 4" key="1">
    <citation type="journal article" date="2018" name="Elife">
        <title>Discovery and characterization of a prevalent human gut bacterial enzyme sufficient for the inactivation of a family of plant toxins.</title>
        <authorList>
            <person name="Koppel N."/>
            <person name="Bisanz J.E."/>
            <person name="Pandelia M.E."/>
            <person name="Turnbaugh P.J."/>
            <person name="Balskus E.P."/>
        </authorList>
    </citation>
    <scope>NUCLEOTIDE SEQUENCE [LARGE SCALE GENOMIC DNA]</scope>
    <source>
        <strain evidence="3 4">FAA1-1-60AUCSF</strain>
    </source>
</reference>
<evidence type="ECO:0000313" key="3">
    <source>
        <dbReference type="EMBL" id="RDB87213.1"/>
    </source>
</evidence>
<sequence length="436" mass="45157">MNDNRDEIQRLRAMRAEAINRGDFGRADAIGADLARLESAAGGTIDPITGMPAASASAPSAPQGAPFPQRRDERPAQGRPAYEDQHGPAPRQSAPTPQPASPSAPQGAPAPRREARDARRMEADVRQQENTYRHEPAQESAYRPEPSRPAYAGDDRGAKTEAAAEERGGSREEKREEKRRGRFGKAEGKKDAKPAEGRDPSTAPRRAAPKPAPAGPSKGTRALTVVAAAAIAVSVGATVFSGMRVAESSAIIAKNEANTVNVVVTNRDVAAGETITEADLETQAVPKAYCPTDAATKVSDVANHTSLITQTAGTSISLSSLQASSSPAHITSAIEEGHVAIALSLDSSKSLSPLLRVGDRVNVMAVVSDGTTSSAETVCANVKIIALDSALSGSPDAGYSLVTLDVTEDQAAAIVANPNVTLTAIPQTAEGASDAE</sequence>
<feature type="region of interest" description="Disordered" evidence="1">
    <location>
        <begin position="43"/>
        <end position="219"/>
    </location>
</feature>
<dbReference type="EMBL" id="PPTY01000005">
    <property type="protein sequence ID" value="RDB87213.1"/>
    <property type="molecule type" value="Genomic_DNA"/>
</dbReference>
<protein>
    <submittedName>
        <fullName evidence="3">Flp pilus assembly protein CpaB</fullName>
    </submittedName>
</protein>
<name>A0A369N9A7_EGGLN</name>
<feature type="compositionally biased region" description="Basic and acidic residues" evidence="1">
    <location>
        <begin position="111"/>
        <end position="137"/>
    </location>
</feature>
<gene>
    <name evidence="3" type="primary">cpaB</name>
    <name evidence="3" type="ORF">C1871_05080</name>
</gene>
<feature type="compositionally biased region" description="Basic and acidic residues" evidence="1">
    <location>
        <begin position="69"/>
        <end position="86"/>
    </location>
</feature>
<dbReference type="InterPro" id="IPR013974">
    <property type="entry name" value="SAF"/>
</dbReference>
<dbReference type="AlphaFoldDB" id="A0A369N9A7"/>
<dbReference type="CDD" id="cd11614">
    <property type="entry name" value="SAF_CpaB_FlgA_like"/>
    <property type="match status" value="1"/>
</dbReference>
<feature type="compositionally biased region" description="Basic and acidic residues" evidence="1">
    <location>
        <begin position="153"/>
        <end position="199"/>
    </location>
</feature>
<comment type="caution">
    <text evidence="3">The sequence shown here is derived from an EMBL/GenBank/DDBJ whole genome shotgun (WGS) entry which is preliminary data.</text>
</comment>
<evidence type="ECO:0000256" key="1">
    <source>
        <dbReference type="SAM" id="MobiDB-lite"/>
    </source>
</evidence>